<dbReference type="GO" id="GO:0016791">
    <property type="term" value="F:phosphatase activity"/>
    <property type="evidence" value="ECO:0007669"/>
    <property type="project" value="TreeGrafter"/>
</dbReference>
<dbReference type="PANTHER" id="PTHR48100:SF2">
    <property type="entry name" value="CONSERVED PROTEIN"/>
    <property type="match status" value="1"/>
</dbReference>
<proteinExistence type="predicted"/>
<feature type="compositionally biased region" description="Basic and acidic residues" evidence="1">
    <location>
        <begin position="264"/>
        <end position="278"/>
    </location>
</feature>
<sequence length="278" mass="29604">MTVILVRHGRSTANTSGVLAGRTPGVSLDDLGREQADALVDRLADHHGAIRAVVRSPLDRCAQTVAPLLGALRSVPERDGDVVEEVVDDLAEVDYGSWTGRTIKELLKEPMWQVVQRQPSAAVFPGGEGLAQMSARSVAAIRSLDRRFVGESGDGLWVACSHGDVIKSVIADAMGMHLDSFQRIVVDTASITVIRYGSTRPYIHTVNNTAAVSVPAPRPPRPDDGADDAVVGGETGAHLRPDHPHAPPHPAPPHHPGPPAHPGHPHEPGPLHDRRVRG</sequence>
<organism evidence="2">
    <name type="scientific">Gordonia amarae</name>
    <dbReference type="NCBI Taxonomy" id="36821"/>
    <lineage>
        <taxon>Bacteria</taxon>
        <taxon>Bacillati</taxon>
        <taxon>Actinomycetota</taxon>
        <taxon>Actinomycetes</taxon>
        <taxon>Mycobacteriales</taxon>
        <taxon>Gordoniaceae</taxon>
        <taxon>Gordonia</taxon>
    </lineage>
</organism>
<dbReference type="CDD" id="cd07067">
    <property type="entry name" value="HP_PGM_like"/>
    <property type="match status" value="1"/>
</dbReference>
<dbReference type="GO" id="GO:0005737">
    <property type="term" value="C:cytoplasm"/>
    <property type="evidence" value="ECO:0007669"/>
    <property type="project" value="TreeGrafter"/>
</dbReference>
<reference evidence="2" key="1">
    <citation type="journal article" date="2021" name="Nat. Microbiol.">
        <title>Cocultivation of an ultrasmall environmental parasitic bacterium with lytic ability against bacteria associated with wastewater foams.</title>
        <authorList>
            <person name="Batinovic S."/>
            <person name="Rose J.J.A."/>
            <person name="Ratcliffe J."/>
            <person name="Seviour R.J."/>
            <person name="Petrovski S."/>
        </authorList>
    </citation>
    <scope>NUCLEOTIDE SEQUENCE</scope>
    <source>
        <strain evidence="2">CON44</strain>
    </source>
</reference>
<name>A0A857KKI8_9ACTN</name>
<dbReference type="InterPro" id="IPR029033">
    <property type="entry name" value="His_PPase_superfam"/>
</dbReference>
<dbReference type="NCBIfam" id="TIGR03848">
    <property type="entry name" value="MSMEG_4193"/>
    <property type="match status" value="1"/>
</dbReference>
<dbReference type="InterPro" id="IPR013078">
    <property type="entry name" value="His_Pase_superF_clade-1"/>
</dbReference>
<dbReference type="InterPro" id="IPR050275">
    <property type="entry name" value="PGM_Phosphatase"/>
</dbReference>
<dbReference type="AlphaFoldDB" id="A0A857KKI8"/>
<feature type="compositionally biased region" description="Pro residues" evidence="1">
    <location>
        <begin position="247"/>
        <end position="262"/>
    </location>
</feature>
<dbReference type="InterPro" id="IPR022492">
    <property type="entry name" value="Phosphomutase_MSMEG4193_put"/>
</dbReference>
<protein>
    <submittedName>
        <fullName evidence="2">MSMEG_4193 family putative phosphomutase</fullName>
    </submittedName>
</protein>
<dbReference type="Pfam" id="PF00300">
    <property type="entry name" value="His_Phos_1"/>
    <property type="match status" value="1"/>
</dbReference>
<dbReference type="Gene3D" id="3.40.50.1240">
    <property type="entry name" value="Phosphoglycerate mutase-like"/>
    <property type="match status" value="1"/>
</dbReference>
<dbReference type="SUPFAM" id="SSF53254">
    <property type="entry name" value="Phosphoglycerate mutase-like"/>
    <property type="match status" value="1"/>
</dbReference>
<dbReference type="PANTHER" id="PTHR48100">
    <property type="entry name" value="BROAD-SPECIFICITY PHOSPHATASE YOR283W-RELATED"/>
    <property type="match status" value="1"/>
</dbReference>
<accession>A0A857KKI8</accession>
<dbReference type="RefSeq" id="WP_005181719.1">
    <property type="nucleotide sequence ID" value="NZ_CP045804.1"/>
</dbReference>
<feature type="region of interest" description="Disordered" evidence="1">
    <location>
        <begin position="212"/>
        <end position="278"/>
    </location>
</feature>
<gene>
    <name evidence="2" type="ORF">GII30_11970</name>
</gene>
<evidence type="ECO:0000256" key="1">
    <source>
        <dbReference type="SAM" id="MobiDB-lite"/>
    </source>
</evidence>
<dbReference type="SMART" id="SM00855">
    <property type="entry name" value="PGAM"/>
    <property type="match status" value="1"/>
</dbReference>
<dbReference type="EMBL" id="CP045810">
    <property type="protein sequence ID" value="QHN39787.1"/>
    <property type="molecule type" value="Genomic_DNA"/>
</dbReference>
<evidence type="ECO:0000313" key="2">
    <source>
        <dbReference type="EMBL" id="QHN39787.1"/>
    </source>
</evidence>